<name>A0A068NVX2_FIMGI</name>
<keyword evidence="5" id="KW-0378">Hydrolase</keyword>
<dbReference type="PANTHER" id="PTHR38050">
    <property type="match status" value="1"/>
</dbReference>
<dbReference type="AlphaFoldDB" id="A0A068NVX2"/>
<dbReference type="Gene3D" id="3.40.50.1820">
    <property type="entry name" value="alpha/beta hydrolase"/>
    <property type="match status" value="1"/>
</dbReference>
<reference evidence="8 9" key="1">
    <citation type="journal article" date="2014" name="PLoS ONE">
        <title>The first complete genome sequence of the class fimbriimonadia in the phylum armatimonadetes.</title>
        <authorList>
            <person name="Hu Z.Y."/>
            <person name="Wang Y.Z."/>
            <person name="Im W.T."/>
            <person name="Wang S.Y."/>
            <person name="Zhao G.P."/>
            <person name="Zheng H.J."/>
            <person name="Quan Z.X."/>
        </authorList>
    </citation>
    <scope>NUCLEOTIDE SEQUENCE [LARGE SCALE GENOMIC DNA]</scope>
    <source>
        <strain evidence="8">Gsoil 348</strain>
    </source>
</reference>
<evidence type="ECO:0000313" key="8">
    <source>
        <dbReference type="EMBL" id="AIE86935.1"/>
    </source>
</evidence>
<dbReference type="PANTHER" id="PTHR38050:SF2">
    <property type="entry name" value="FERULOYL ESTERASE C-RELATED"/>
    <property type="match status" value="1"/>
</dbReference>
<keyword evidence="3" id="KW-0858">Xylan degradation</keyword>
<keyword evidence="4" id="KW-0732">Signal</keyword>
<evidence type="ECO:0000256" key="3">
    <source>
        <dbReference type="ARBA" id="ARBA00022651"/>
    </source>
</evidence>
<evidence type="ECO:0000256" key="5">
    <source>
        <dbReference type="ARBA" id="ARBA00022801"/>
    </source>
</evidence>
<gene>
    <name evidence="8" type="ORF">OP10G_3567</name>
</gene>
<keyword evidence="6" id="KW-0119">Carbohydrate metabolism</keyword>
<keyword evidence="9" id="KW-1185">Reference proteome</keyword>
<comment type="subcellular location">
    <subcellularLocation>
        <location evidence="1">Secreted</location>
    </subcellularLocation>
</comment>
<sequence length="237" mass="25956">MLLAGQDSAVQIFKVGALDRQAIVVAPKSAKPPLVFVFHGHGGNMRQAQRSFGIEGKWPEAMVVYPQGLPTKGITDPEGKLNGWQQKKGDYEDRDLAFFDAMMRSFHGKFDPKRVYVTGHSNGGRMTYLLWSERGNILAAVAPSASPAVLGIRNAKAIPAFIVAGTEDKIVPYRIQEMSINAVRRHLGTDASKGRTDGYTRLEPGADGLELGTYIFPGPHSIPKPAIEQIVAFFKRH</sequence>
<protein>
    <submittedName>
        <fullName evidence="8">Putative PHB depolymerase</fullName>
    </submittedName>
</protein>
<evidence type="ECO:0000256" key="4">
    <source>
        <dbReference type="ARBA" id="ARBA00022729"/>
    </source>
</evidence>
<dbReference type="SUPFAM" id="SSF53474">
    <property type="entry name" value="alpha/beta-Hydrolases"/>
    <property type="match status" value="1"/>
</dbReference>
<dbReference type="GO" id="GO:0030600">
    <property type="term" value="F:feruloyl esterase activity"/>
    <property type="evidence" value="ECO:0007669"/>
    <property type="project" value="InterPro"/>
</dbReference>
<dbReference type="GO" id="GO:0045493">
    <property type="term" value="P:xylan catabolic process"/>
    <property type="evidence" value="ECO:0007669"/>
    <property type="project" value="UniProtKB-KW"/>
</dbReference>
<dbReference type="HOGENOM" id="CLU_1029324_0_0_0"/>
<dbReference type="InterPro" id="IPR043595">
    <property type="entry name" value="FaeB/C/D"/>
</dbReference>
<dbReference type="GO" id="GO:0005576">
    <property type="term" value="C:extracellular region"/>
    <property type="evidence" value="ECO:0007669"/>
    <property type="project" value="UniProtKB-SubCell"/>
</dbReference>
<accession>A0A068NVX2</accession>
<keyword evidence="7" id="KW-0624">Polysaccharide degradation</keyword>
<evidence type="ECO:0000256" key="2">
    <source>
        <dbReference type="ARBA" id="ARBA00022525"/>
    </source>
</evidence>
<proteinExistence type="predicted"/>
<evidence type="ECO:0000256" key="7">
    <source>
        <dbReference type="ARBA" id="ARBA00023326"/>
    </source>
</evidence>
<dbReference type="Proteomes" id="UP000027982">
    <property type="component" value="Chromosome"/>
</dbReference>
<keyword evidence="2" id="KW-0964">Secreted</keyword>
<dbReference type="KEGG" id="fgi:OP10G_3567"/>
<evidence type="ECO:0000256" key="6">
    <source>
        <dbReference type="ARBA" id="ARBA00023277"/>
    </source>
</evidence>
<evidence type="ECO:0000256" key="1">
    <source>
        <dbReference type="ARBA" id="ARBA00004613"/>
    </source>
</evidence>
<dbReference type="EMBL" id="CP007139">
    <property type="protein sequence ID" value="AIE86935.1"/>
    <property type="molecule type" value="Genomic_DNA"/>
</dbReference>
<dbReference type="InterPro" id="IPR029058">
    <property type="entry name" value="AB_hydrolase_fold"/>
</dbReference>
<evidence type="ECO:0000313" key="9">
    <source>
        <dbReference type="Proteomes" id="UP000027982"/>
    </source>
</evidence>
<organism evidence="8 9">
    <name type="scientific">Fimbriimonas ginsengisoli Gsoil 348</name>
    <dbReference type="NCBI Taxonomy" id="661478"/>
    <lineage>
        <taxon>Bacteria</taxon>
        <taxon>Bacillati</taxon>
        <taxon>Armatimonadota</taxon>
        <taxon>Fimbriimonadia</taxon>
        <taxon>Fimbriimonadales</taxon>
        <taxon>Fimbriimonadaceae</taxon>
        <taxon>Fimbriimonas</taxon>
    </lineage>
</organism>
<dbReference type="eggNOG" id="COG3509">
    <property type="taxonomic scope" value="Bacteria"/>
</dbReference>